<protein>
    <submittedName>
        <fullName evidence="8">Protein stoned-B-like protein</fullName>
    </submittedName>
</protein>
<dbReference type="PROSITE" id="PS51070">
    <property type="entry name" value="SHD"/>
    <property type="match status" value="1"/>
</dbReference>
<sequence>MPVLRDIIWFAFVANVVNQPESQVEKTEDFLTDNLEVCETKEVEPKEDQSEKKEESKENKEEWKFFLQLTQRVQETVSKTQTALEKIKETSAAEDIAKQAEPDYSFAEDVEELKAPESCIVAKTPDQWLAFEESEPPLKQKVDLESSVPEEVVESKESESQVKTVTPSADTSGIKSLLDDFGFTEEPKKSNIVKESDVIFDYESDYLDDPFDTSFVDISVSPKVTSEPVIKDSSENITFLEEEDKETVDPFDTSYVEHRLSQSRAASKPEGLNLCGLSGATSAVETPIHVLPYDFDILSSRSGRLSRYDSRSSLSSIMSNPFLTNDNDYFTPLSSGAVTPYSEPRRRRSSTNPFEQSPEDDFADAAEASAIAAMTQDFYKAIGDHSEESSAQNLAPQEPFDPFATIVDDFVESQNASKRESVSADDSKIDSEFRSVFTSNVEEDTTKPASNLLLVGNDDLSDLSDAEDVNKTAEDTSDIKGRRRSSAFQMELLDGDRKEPPPKFEPLPDFTARKASLPVQSGDEKSPDRSSNISTDINLIPETNFFDPFETVVERDASFPSTPPHEVMEQKTEHRSEDLFGDAGEPNLDATGIVNDAFEDSTTPEAETKEQSFETKKDEFPPPPPDLGVVPESVPVSQTEEIGEGQITSVSDTVALNEVTTVNTQDPFDVFGTSDSGVVIGSVMDTDPTDSGKDPFDTSEFSHSLPYTDTASFDAFAAKFDQTSDKGQTTYDPFASPLKGRKKLQATDDDSTCFDIFDPFAPTTKPPKNTPVRLKKNDSKDSFDDDEEPDFKIVIKAKMKEASDTAETKLGPPPLLPPPPKTPVKTSADKDAFEESAEDFTSKNEFDEFEAIFGSSRVESVAPAVESSEWPPALGDAATKRTESLESPQTPLFDEDTSQPLEDFPPKYEGDGWEMYLRHPTKKKLTGNRYWKKIFVKLSENSVIQLFNKKEDNDPFQELPLQACYSLSDISAQQYDQYGKIFTVKLQYIFYRERVGVRKGQIAKVMQGQITSVGQIAKLGMPLEHHPQVSQLLKIGTQNYDDLKVFVIQVEDALFRISVHRDRALTYKTEEIQAIVQDEFYVEQTKTGYVTKQLARVRIFFLAFINGMPSVEVGINDMTRQGKEVVGRHDIIPVVTEEWIRLEACEFHACVIQEEFEKTRIIKLHPPDACLFELMRFRVRPPKNRELPLQVNTILTVTKAKVELRCEVLVPGCISRKYGQIPCEDIVIRFHIPECWIYFFRTEKHLRYGSVKSASRRPGKIKGIERFLGAAHNLEPTLLEASAGQAKYEHAFHSLVWRIPRLPKEGQGAYTQQLLLLRLPLSSFDQIPEKFYEYVHVEFTMPATTVSHAVIRSISVSNENPPEKYVRNVARHVYKVEMNFKYSEEENEYLTAATTTTAPLQAADPVEQNMSEEKESDDSD</sequence>
<comment type="subcellular location">
    <subcellularLocation>
        <location evidence="1">Cytoplasm</location>
    </subcellularLocation>
</comment>
<dbReference type="PANTHER" id="PTHR10529">
    <property type="entry name" value="AP COMPLEX SUBUNIT MU"/>
    <property type="match status" value="1"/>
</dbReference>
<evidence type="ECO:0000256" key="2">
    <source>
        <dbReference type="ARBA" id="ARBA00005579"/>
    </source>
</evidence>
<feature type="compositionally biased region" description="Low complexity" evidence="5">
    <location>
        <begin position="1392"/>
        <end position="1403"/>
    </location>
</feature>
<dbReference type="Gene3D" id="2.60.40.1170">
    <property type="entry name" value="Mu homology domain, subdomain B"/>
    <property type="match status" value="3"/>
</dbReference>
<dbReference type="InterPro" id="IPR012320">
    <property type="entry name" value="SHD_dom"/>
</dbReference>
<dbReference type="GO" id="GO:0005737">
    <property type="term" value="C:cytoplasm"/>
    <property type="evidence" value="ECO:0007669"/>
    <property type="project" value="UniProtKB-SubCell"/>
</dbReference>
<dbReference type="Pfam" id="PF00928">
    <property type="entry name" value="Adap_comp_sub"/>
    <property type="match status" value="1"/>
</dbReference>
<feature type="region of interest" description="Disordered" evidence="5">
    <location>
        <begin position="436"/>
        <end position="536"/>
    </location>
</feature>
<feature type="domain" description="SHD" evidence="6">
    <location>
        <begin position="912"/>
        <end position="1065"/>
    </location>
</feature>
<comment type="similarity">
    <text evidence="2">Belongs to the Stoned B family.</text>
</comment>
<feature type="compositionally biased region" description="Basic and acidic residues" evidence="5">
    <location>
        <begin position="566"/>
        <end position="578"/>
    </location>
</feature>
<gene>
    <name evidence="8" type="ORF">B4U79_01839</name>
</gene>
<dbReference type="Proteomes" id="UP000285301">
    <property type="component" value="Unassembled WGS sequence"/>
</dbReference>
<feature type="region of interest" description="Disordered" evidence="5">
    <location>
        <begin position="1392"/>
        <end position="1420"/>
    </location>
</feature>
<dbReference type="GO" id="GO:0006897">
    <property type="term" value="P:endocytosis"/>
    <property type="evidence" value="ECO:0007669"/>
    <property type="project" value="UniProtKB-KW"/>
</dbReference>
<accession>A0A3S3PMU3</accession>
<feature type="compositionally biased region" description="Basic and acidic residues" evidence="5">
    <location>
        <begin position="606"/>
        <end position="620"/>
    </location>
</feature>
<dbReference type="PROSITE" id="PS51072">
    <property type="entry name" value="MHD"/>
    <property type="match status" value="1"/>
</dbReference>
<feature type="region of interest" description="Disordered" evidence="5">
    <location>
        <begin position="334"/>
        <end position="361"/>
    </location>
</feature>
<feature type="region of interest" description="Disordered" evidence="5">
    <location>
        <begin position="556"/>
        <end position="632"/>
    </location>
</feature>
<name>A0A3S3PMU3_9ACAR</name>
<feature type="region of interest" description="Disordered" evidence="5">
    <location>
        <begin position="758"/>
        <end position="787"/>
    </location>
</feature>
<feature type="region of interest" description="Disordered" evidence="5">
    <location>
        <begin position="39"/>
        <end position="60"/>
    </location>
</feature>
<feature type="domain" description="MHD" evidence="7">
    <location>
        <begin position="1069"/>
        <end position="1383"/>
    </location>
</feature>
<feature type="compositionally biased region" description="Basic and acidic residues" evidence="5">
    <location>
        <begin position="468"/>
        <end position="480"/>
    </location>
</feature>
<dbReference type="InterPro" id="IPR036168">
    <property type="entry name" value="AP2_Mu_C_sf"/>
</dbReference>
<dbReference type="FunFam" id="2.60.40.1170:FF:000022">
    <property type="entry name" value="AP-1 complex subunit mu"/>
    <property type="match status" value="1"/>
</dbReference>
<dbReference type="OrthoDB" id="10063141at2759"/>
<keyword evidence="9" id="KW-1185">Reference proteome</keyword>
<evidence type="ECO:0000313" key="8">
    <source>
        <dbReference type="EMBL" id="RWS15811.1"/>
    </source>
</evidence>
<dbReference type="STRING" id="1965070.A0A3S3PMU3"/>
<evidence type="ECO:0000256" key="4">
    <source>
        <dbReference type="ARBA" id="ARBA00022583"/>
    </source>
</evidence>
<proteinExistence type="inferred from homology"/>
<feature type="compositionally biased region" description="Pro residues" evidence="5">
    <location>
        <begin position="811"/>
        <end position="822"/>
    </location>
</feature>
<keyword evidence="4" id="KW-0254">Endocytosis</keyword>
<feature type="region of interest" description="Disordered" evidence="5">
    <location>
        <begin position="880"/>
        <end position="901"/>
    </location>
</feature>
<keyword evidence="3" id="KW-0963">Cytoplasm</keyword>
<evidence type="ECO:0000313" key="9">
    <source>
        <dbReference type="Proteomes" id="UP000285301"/>
    </source>
</evidence>
<organism evidence="8 9">
    <name type="scientific">Dinothrombium tinctorium</name>
    <dbReference type="NCBI Taxonomy" id="1965070"/>
    <lineage>
        <taxon>Eukaryota</taxon>
        <taxon>Metazoa</taxon>
        <taxon>Ecdysozoa</taxon>
        <taxon>Arthropoda</taxon>
        <taxon>Chelicerata</taxon>
        <taxon>Arachnida</taxon>
        <taxon>Acari</taxon>
        <taxon>Acariformes</taxon>
        <taxon>Trombidiformes</taxon>
        <taxon>Prostigmata</taxon>
        <taxon>Anystina</taxon>
        <taxon>Parasitengona</taxon>
        <taxon>Trombidioidea</taxon>
        <taxon>Trombidiidae</taxon>
        <taxon>Dinothrombium</taxon>
    </lineage>
</organism>
<evidence type="ECO:0000259" key="7">
    <source>
        <dbReference type="PROSITE" id="PS51072"/>
    </source>
</evidence>
<feature type="region of interest" description="Disordered" evidence="5">
    <location>
        <begin position="802"/>
        <end position="827"/>
    </location>
</feature>
<evidence type="ECO:0000256" key="3">
    <source>
        <dbReference type="ARBA" id="ARBA00022490"/>
    </source>
</evidence>
<comment type="caution">
    <text evidence="8">The sequence shown here is derived from an EMBL/GenBank/DDBJ whole genome shotgun (WGS) entry which is preliminary data.</text>
</comment>
<dbReference type="SUPFAM" id="SSF49447">
    <property type="entry name" value="Second domain of Mu2 adaptin subunit (ap50) of ap2 adaptor"/>
    <property type="match status" value="1"/>
</dbReference>
<evidence type="ECO:0000259" key="6">
    <source>
        <dbReference type="PROSITE" id="PS51070"/>
    </source>
</evidence>
<dbReference type="InterPro" id="IPR050431">
    <property type="entry name" value="Adaptor_comp_med_subunit"/>
</dbReference>
<dbReference type="InterPro" id="IPR028565">
    <property type="entry name" value="MHD"/>
</dbReference>
<evidence type="ECO:0000256" key="1">
    <source>
        <dbReference type="ARBA" id="ARBA00004496"/>
    </source>
</evidence>
<reference evidence="8 9" key="1">
    <citation type="journal article" date="2018" name="Gigascience">
        <title>Genomes of trombidid mites reveal novel predicted allergens and laterally-transferred genes associated with secondary metabolism.</title>
        <authorList>
            <person name="Dong X."/>
            <person name="Chaisiri K."/>
            <person name="Xia D."/>
            <person name="Armstrong S.D."/>
            <person name="Fang Y."/>
            <person name="Donnelly M.J."/>
            <person name="Kadowaki T."/>
            <person name="McGarry J.W."/>
            <person name="Darby A.C."/>
            <person name="Makepeace B.L."/>
        </authorList>
    </citation>
    <scope>NUCLEOTIDE SEQUENCE [LARGE SCALE GENOMIC DNA]</scope>
    <source>
        <strain evidence="8">UoL-WK</strain>
    </source>
</reference>
<dbReference type="EMBL" id="NCKU01000359">
    <property type="protein sequence ID" value="RWS15811.1"/>
    <property type="molecule type" value="Genomic_DNA"/>
</dbReference>
<evidence type="ECO:0000256" key="5">
    <source>
        <dbReference type="SAM" id="MobiDB-lite"/>
    </source>
</evidence>